<proteinExistence type="predicted"/>
<dbReference type="AlphaFoldDB" id="A0A225W1B9"/>
<dbReference type="Proteomes" id="UP000198211">
    <property type="component" value="Unassembled WGS sequence"/>
</dbReference>
<keyword evidence="2" id="KW-1185">Reference proteome</keyword>
<sequence length="125" mass="14603">MEQPIWSDSEQDYEEPWDDLAIVRVGSANTDVYTRCLMYLLVGGCCCRRLKRHSQINAREVPHLGRQLAGSTRHRRGRTAKKLREASPLRRKTMLKNSISMTLLQQDKECMDSRVLRLMEDMHLD</sequence>
<comment type="caution">
    <text evidence="1">The sequence shown here is derived from an EMBL/GenBank/DDBJ whole genome shotgun (WGS) entry which is preliminary data.</text>
</comment>
<protein>
    <submittedName>
        <fullName evidence="1">Uncharacterized protein</fullName>
    </submittedName>
</protein>
<reference evidence="2" key="1">
    <citation type="submission" date="2017-03" db="EMBL/GenBank/DDBJ databases">
        <title>Phytopthora megakarya and P. palmivora, two closely related causual agents of cacao black pod achieved similar genome size and gene model numbers by different mechanisms.</title>
        <authorList>
            <person name="Ali S."/>
            <person name="Shao J."/>
            <person name="Larry D.J."/>
            <person name="Kronmiller B."/>
            <person name="Shen D."/>
            <person name="Strem M.D."/>
            <person name="Melnick R.L."/>
            <person name="Guiltinan M.J."/>
            <person name="Tyler B.M."/>
            <person name="Meinhardt L.W."/>
            <person name="Bailey B.A."/>
        </authorList>
    </citation>
    <scope>NUCLEOTIDE SEQUENCE [LARGE SCALE GENOMIC DNA]</scope>
    <source>
        <strain evidence="2">zdho120</strain>
    </source>
</reference>
<gene>
    <name evidence="1" type="ORF">PHMEG_00016260</name>
</gene>
<accession>A0A225W1B9</accession>
<name>A0A225W1B9_9STRA</name>
<evidence type="ECO:0000313" key="2">
    <source>
        <dbReference type="Proteomes" id="UP000198211"/>
    </source>
</evidence>
<organism evidence="1 2">
    <name type="scientific">Phytophthora megakarya</name>
    <dbReference type="NCBI Taxonomy" id="4795"/>
    <lineage>
        <taxon>Eukaryota</taxon>
        <taxon>Sar</taxon>
        <taxon>Stramenopiles</taxon>
        <taxon>Oomycota</taxon>
        <taxon>Peronosporomycetes</taxon>
        <taxon>Peronosporales</taxon>
        <taxon>Peronosporaceae</taxon>
        <taxon>Phytophthora</taxon>
    </lineage>
</organism>
<evidence type="ECO:0000313" key="1">
    <source>
        <dbReference type="EMBL" id="OWZ10817.1"/>
    </source>
</evidence>
<dbReference type="EMBL" id="NBNE01002319">
    <property type="protein sequence ID" value="OWZ10817.1"/>
    <property type="molecule type" value="Genomic_DNA"/>
</dbReference>